<feature type="compositionally biased region" description="Basic and acidic residues" evidence="1">
    <location>
        <begin position="888"/>
        <end position="899"/>
    </location>
</feature>
<reference evidence="2 3" key="1">
    <citation type="journal article" date="2018" name="Nat. Ecol. Evol.">
        <title>Pezizomycetes genomes reveal the molecular basis of ectomycorrhizal truffle lifestyle.</title>
        <authorList>
            <person name="Murat C."/>
            <person name="Payen T."/>
            <person name="Noel B."/>
            <person name="Kuo A."/>
            <person name="Morin E."/>
            <person name="Chen J."/>
            <person name="Kohler A."/>
            <person name="Krizsan K."/>
            <person name="Balestrini R."/>
            <person name="Da Silva C."/>
            <person name="Montanini B."/>
            <person name="Hainaut M."/>
            <person name="Levati E."/>
            <person name="Barry K.W."/>
            <person name="Belfiori B."/>
            <person name="Cichocki N."/>
            <person name="Clum A."/>
            <person name="Dockter R.B."/>
            <person name="Fauchery L."/>
            <person name="Guy J."/>
            <person name="Iotti M."/>
            <person name="Le Tacon F."/>
            <person name="Lindquist E.A."/>
            <person name="Lipzen A."/>
            <person name="Malagnac F."/>
            <person name="Mello A."/>
            <person name="Molinier V."/>
            <person name="Miyauchi S."/>
            <person name="Poulain J."/>
            <person name="Riccioni C."/>
            <person name="Rubini A."/>
            <person name="Sitrit Y."/>
            <person name="Splivallo R."/>
            <person name="Traeger S."/>
            <person name="Wang M."/>
            <person name="Zifcakova L."/>
            <person name="Wipf D."/>
            <person name="Zambonelli A."/>
            <person name="Paolocci F."/>
            <person name="Nowrousian M."/>
            <person name="Ottonello S."/>
            <person name="Baldrian P."/>
            <person name="Spatafora J.W."/>
            <person name="Henrissat B."/>
            <person name="Nagy L.G."/>
            <person name="Aury J.M."/>
            <person name="Wincker P."/>
            <person name="Grigoriev I.V."/>
            <person name="Bonfante P."/>
            <person name="Martin F.M."/>
        </authorList>
    </citation>
    <scope>NUCLEOTIDE SEQUENCE [LARGE SCALE GENOMIC DNA]</scope>
    <source>
        <strain evidence="2 3">RN42</strain>
    </source>
</reference>
<dbReference type="EMBL" id="ML119675">
    <property type="protein sequence ID" value="RPA81902.1"/>
    <property type="molecule type" value="Genomic_DNA"/>
</dbReference>
<proteinExistence type="predicted"/>
<dbReference type="Proteomes" id="UP000275078">
    <property type="component" value="Unassembled WGS sequence"/>
</dbReference>
<feature type="region of interest" description="Disordered" evidence="1">
    <location>
        <begin position="179"/>
        <end position="282"/>
    </location>
</feature>
<evidence type="ECO:0000256" key="1">
    <source>
        <dbReference type="SAM" id="MobiDB-lite"/>
    </source>
</evidence>
<feature type="region of interest" description="Disordered" evidence="1">
    <location>
        <begin position="1"/>
        <end position="101"/>
    </location>
</feature>
<evidence type="ECO:0000313" key="2">
    <source>
        <dbReference type="EMBL" id="RPA81902.1"/>
    </source>
</evidence>
<gene>
    <name evidence="2" type="ORF">BJ508DRAFT_306048</name>
</gene>
<feature type="compositionally biased region" description="Polar residues" evidence="1">
    <location>
        <begin position="718"/>
        <end position="729"/>
    </location>
</feature>
<dbReference type="AlphaFoldDB" id="A0A3N4I739"/>
<protein>
    <submittedName>
        <fullName evidence="2">Uncharacterized protein</fullName>
    </submittedName>
</protein>
<feature type="compositionally biased region" description="Pro residues" evidence="1">
    <location>
        <begin position="225"/>
        <end position="234"/>
    </location>
</feature>
<feature type="compositionally biased region" description="Polar residues" evidence="1">
    <location>
        <begin position="504"/>
        <end position="528"/>
    </location>
</feature>
<sequence length="899" mass="100541">MAKEMPPGRVGRNQHPNLDTDRGEGLVEEPAVNTLHNSPEEHSTFGKYRITQPSREIIYSEHQNTSQRGMRGRSSQSQPIGQPASTRNSFPPSQSRVLGHHPQRVLTYDEEGYSQGHQGVESDIDDEDVDPTFVPPPPKEHRVPQQDHKRTKMSHEAYTTGYHHMQEQHNAHHDPYRYYHHYSQDSHGPPHPMSYTHHLHPQQQPYGDYSHMGNAPHPNPFMSGYPPPQYPPPGRGQLLAQHQHSPVPPGPSGSSGRTGAQAGHPQRPTANIGQKRKPSEVHPGELTIQGLFPEAGDMKLVRDYTAEEAARMCQRFIRKLPVNLNPNWKHPPVTAAQLEKWKGTRAFFNWLFGIHPNHPNARSLVQFLRKNVSDHVLYSCGIHLSAEAWKQFDTEDIARMERRIYRFLNPITGCKKRTCQKLLRQINEDQRSNGRKYNIKRKHEQLLDVQDAFIDGEDGFSDDDLNEDRFGEEEGELQEPAPAPAAHRRILQPVSPLARVSARAQPQQASSTAPNTYGNQRSMAQQGLSHHGPHQPQQGFGSGNTGQGSVNRGRPSPAHSEHDDSGIGLIEKRQPHPGFLGAASSKSNSPPIGSSVTVVFPLGQHKQILYCWDINQFFTLLELNGLCLDRKDQRLVYSNGDVDIELSRDTTPQELREFYEIASRQTIYLFFKGREDDDFDIPGNKPEPKDPFADALAEQSDDDDSPPTARPSHDVSPQPRSSFGEQVSPSPKEKRHRQQSPEQLLQDAASALHQYADDSDNDDDANNFSQDSAATIRGDTDARAEDRQSETPPPRSPSVANQSQQQTPTAIVTTTPASRMSTSVKSNAQIVKPPVILPPRTKKGTPVKPAPIPREPAPAAMTTEKRGRGRPPKNPPTAGNAARSTRRKEREKEKASELE</sequence>
<feature type="compositionally biased region" description="Polar residues" evidence="1">
    <location>
        <begin position="79"/>
        <end position="96"/>
    </location>
</feature>
<accession>A0A3N4I739</accession>
<feature type="compositionally biased region" description="Low complexity" evidence="1">
    <location>
        <begin position="66"/>
        <end position="78"/>
    </location>
</feature>
<name>A0A3N4I739_ASCIM</name>
<keyword evidence="3" id="KW-1185">Reference proteome</keyword>
<feature type="compositionally biased region" description="Basic and acidic residues" evidence="1">
    <location>
        <begin position="778"/>
        <end position="789"/>
    </location>
</feature>
<feature type="compositionally biased region" description="Basic and acidic residues" evidence="1">
    <location>
        <begin position="559"/>
        <end position="574"/>
    </location>
</feature>
<feature type="region of interest" description="Disordered" evidence="1">
    <location>
        <begin position="678"/>
        <end position="899"/>
    </location>
</feature>
<organism evidence="2 3">
    <name type="scientific">Ascobolus immersus RN42</name>
    <dbReference type="NCBI Taxonomy" id="1160509"/>
    <lineage>
        <taxon>Eukaryota</taxon>
        <taxon>Fungi</taxon>
        <taxon>Dikarya</taxon>
        <taxon>Ascomycota</taxon>
        <taxon>Pezizomycotina</taxon>
        <taxon>Pezizomycetes</taxon>
        <taxon>Pezizales</taxon>
        <taxon>Ascobolaceae</taxon>
        <taxon>Ascobolus</taxon>
    </lineage>
</organism>
<feature type="region of interest" description="Disordered" evidence="1">
    <location>
        <begin position="453"/>
        <end position="591"/>
    </location>
</feature>
<feature type="compositionally biased region" description="Acidic residues" evidence="1">
    <location>
        <begin position="454"/>
        <end position="477"/>
    </location>
</feature>
<feature type="compositionally biased region" description="Polar residues" evidence="1">
    <location>
        <begin position="798"/>
        <end position="829"/>
    </location>
</feature>
<evidence type="ECO:0000313" key="3">
    <source>
        <dbReference type="Proteomes" id="UP000275078"/>
    </source>
</evidence>